<dbReference type="GO" id="GO:0016780">
    <property type="term" value="F:phosphotransferase activity, for other substituted phosphate groups"/>
    <property type="evidence" value="ECO:0007669"/>
    <property type="project" value="TreeGrafter"/>
</dbReference>
<reference evidence="10 11" key="1">
    <citation type="journal article" date="2016" name="Nat. Commun.">
        <title>Thousands of microbial genomes shed light on interconnected biogeochemical processes in an aquifer system.</title>
        <authorList>
            <person name="Anantharaman K."/>
            <person name="Brown C.T."/>
            <person name="Hug L.A."/>
            <person name="Sharon I."/>
            <person name="Castelle C.J."/>
            <person name="Probst A.J."/>
            <person name="Thomas B.C."/>
            <person name="Singh A."/>
            <person name="Wilkins M.J."/>
            <person name="Karaoz U."/>
            <person name="Brodie E.L."/>
            <person name="Williams K.H."/>
            <person name="Hubbard S.S."/>
            <person name="Banfield J.F."/>
        </authorList>
    </citation>
    <scope>NUCLEOTIDE SEQUENCE [LARGE SCALE GENOMIC DNA]</scope>
</reference>
<feature type="compositionally biased region" description="Basic and acidic residues" evidence="7">
    <location>
        <begin position="474"/>
        <end position="487"/>
    </location>
</feature>
<proteinExistence type="inferred from homology"/>
<feature type="domain" description="Bacterial sugar transferase" evidence="9">
    <location>
        <begin position="276"/>
        <end position="453"/>
    </location>
</feature>
<evidence type="ECO:0000256" key="4">
    <source>
        <dbReference type="ARBA" id="ARBA00022692"/>
    </source>
</evidence>
<keyword evidence="5 8" id="KW-1133">Transmembrane helix</keyword>
<dbReference type="AlphaFoldDB" id="A0A1F5YDM7"/>
<evidence type="ECO:0000256" key="1">
    <source>
        <dbReference type="ARBA" id="ARBA00004141"/>
    </source>
</evidence>
<comment type="caution">
    <text evidence="10">The sequence shown here is derived from an EMBL/GenBank/DDBJ whole genome shotgun (WGS) entry which is preliminary data.</text>
</comment>
<dbReference type="NCBIfam" id="TIGR03025">
    <property type="entry name" value="EPS_sugtrans"/>
    <property type="match status" value="1"/>
</dbReference>
<dbReference type="InterPro" id="IPR003362">
    <property type="entry name" value="Bact_transf"/>
</dbReference>
<feature type="transmembrane region" description="Helical" evidence="8">
    <location>
        <begin position="104"/>
        <end position="123"/>
    </location>
</feature>
<dbReference type="Proteomes" id="UP000176992">
    <property type="component" value="Unassembled WGS sequence"/>
</dbReference>
<protein>
    <recommendedName>
        <fullName evidence="9">Bacterial sugar transferase domain-containing protein</fullName>
    </recommendedName>
</protein>
<name>A0A1F5YDM7_9BACT</name>
<keyword evidence="3" id="KW-0808">Transferase</keyword>
<evidence type="ECO:0000256" key="5">
    <source>
        <dbReference type="ARBA" id="ARBA00022989"/>
    </source>
</evidence>
<dbReference type="PANTHER" id="PTHR30576">
    <property type="entry name" value="COLANIC BIOSYNTHESIS UDP-GLUCOSE LIPID CARRIER TRANSFERASE"/>
    <property type="match status" value="1"/>
</dbReference>
<feature type="transmembrane region" description="Helical" evidence="8">
    <location>
        <begin position="281"/>
        <end position="302"/>
    </location>
</feature>
<dbReference type="GO" id="GO:0016020">
    <property type="term" value="C:membrane"/>
    <property type="evidence" value="ECO:0007669"/>
    <property type="project" value="UniProtKB-SubCell"/>
</dbReference>
<evidence type="ECO:0000256" key="7">
    <source>
        <dbReference type="SAM" id="MobiDB-lite"/>
    </source>
</evidence>
<evidence type="ECO:0000313" key="11">
    <source>
        <dbReference type="Proteomes" id="UP000176992"/>
    </source>
</evidence>
<dbReference type="InterPro" id="IPR017475">
    <property type="entry name" value="EPS_sugar_tfrase"/>
</dbReference>
<keyword evidence="4 8" id="KW-0812">Transmembrane</keyword>
<accession>A0A1F5YDM7</accession>
<sequence>MRKVILQRKWLGTFWYLADLLAAEGAFFTAIYLRYGELYPIPPFFSRSSYLFYSALLIFLYLPVLWAFRVGRERLPSVAGLFKSVFVLAVLVNVLPFYFKDFAFSRYVFLVLCGLSFIYGLLWRFAVQLMLDQPWCARLLRERVILAAGAGRLKDLAASLESVSTSRFEIVGLAAEGSERPAEETAREARPVVPFDETAALASASGADVVFLDPEGINPARWLSLAETLAEGGVGMRLLSGLEFNPPLVVGSGPISAAETVDFAAGPITGFPALVKRALDISVSLALLVLASPLMFLIVLAIRLKSPGPVIYAQERVGRQGLTFEIYKFRTMVHGAELETGPVWSSGDDRRIVPGIGHFLRRTGLDELPQFWNVLTGRMSLVGPRPERAYFFDAYPELYRGRLAVRPGLTGLAQVSCRQTTSVAQKVRHDLYYIRNYSLALDIEILWQTSVMLVVQEWKVLFRRDAGQPEEASSPDKGKAGNPGDKA</sequence>
<organism evidence="10 11">
    <name type="scientific">Candidatus Glassbacteria bacterium GWA2_58_10</name>
    <dbReference type="NCBI Taxonomy" id="1817865"/>
    <lineage>
        <taxon>Bacteria</taxon>
        <taxon>Candidatus Glassiibacteriota</taxon>
    </lineage>
</organism>
<evidence type="ECO:0000259" key="9">
    <source>
        <dbReference type="Pfam" id="PF02397"/>
    </source>
</evidence>
<feature type="region of interest" description="Disordered" evidence="7">
    <location>
        <begin position="466"/>
        <end position="487"/>
    </location>
</feature>
<dbReference type="Pfam" id="PF02397">
    <property type="entry name" value="Bac_transf"/>
    <property type="match status" value="1"/>
</dbReference>
<comment type="subcellular location">
    <subcellularLocation>
        <location evidence="1">Membrane</location>
        <topology evidence="1">Multi-pass membrane protein</topology>
    </subcellularLocation>
</comment>
<keyword evidence="6 8" id="KW-0472">Membrane</keyword>
<feature type="transmembrane region" description="Helical" evidence="8">
    <location>
        <begin position="50"/>
        <end position="68"/>
    </location>
</feature>
<feature type="transmembrane region" description="Helical" evidence="8">
    <location>
        <begin position="80"/>
        <end position="98"/>
    </location>
</feature>
<feature type="transmembrane region" description="Helical" evidence="8">
    <location>
        <begin position="12"/>
        <end position="35"/>
    </location>
</feature>
<evidence type="ECO:0000313" key="10">
    <source>
        <dbReference type="EMBL" id="OGF98243.1"/>
    </source>
</evidence>
<comment type="similarity">
    <text evidence="2">Belongs to the bacterial sugar transferase family.</text>
</comment>
<evidence type="ECO:0000256" key="6">
    <source>
        <dbReference type="ARBA" id="ARBA00023136"/>
    </source>
</evidence>
<dbReference type="EMBL" id="MFIV01000143">
    <property type="protein sequence ID" value="OGF98243.1"/>
    <property type="molecule type" value="Genomic_DNA"/>
</dbReference>
<evidence type="ECO:0000256" key="3">
    <source>
        <dbReference type="ARBA" id="ARBA00022679"/>
    </source>
</evidence>
<evidence type="ECO:0000256" key="8">
    <source>
        <dbReference type="SAM" id="Phobius"/>
    </source>
</evidence>
<dbReference type="PANTHER" id="PTHR30576:SF0">
    <property type="entry name" value="UNDECAPRENYL-PHOSPHATE N-ACETYLGALACTOSAMINYL 1-PHOSPHATE TRANSFERASE-RELATED"/>
    <property type="match status" value="1"/>
</dbReference>
<evidence type="ECO:0000256" key="2">
    <source>
        <dbReference type="ARBA" id="ARBA00006464"/>
    </source>
</evidence>
<gene>
    <name evidence="10" type="ORF">A2Z86_00960</name>
</gene>